<sequence>MYSNVLGMDEAGRGPIAGPLVVAGVIFPKGYSNDLIDDSKKLSEKKREILFKQILNDAKYYQVLIVSEREIDQKNIYRATQEAMEKIANHSKADFVLSDAMPLPHCTISNESIIKGDQKSLSIAAASILAKVIRDHWMNHLDHLYPQYGFSKHKGYPTKKHIEALHTYGLLPCFRKSYRPVKEMETIRLF</sequence>
<dbReference type="NCBIfam" id="NF000595">
    <property type="entry name" value="PRK00015.1-3"/>
    <property type="match status" value="1"/>
</dbReference>
<protein>
    <recommendedName>
        <fullName evidence="13">Ribonuclease</fullName>
        <ecNumber evidence="13">3.1.26.4</ecNumber>
    </recommendedName>
</protein>
<dbReference type="GO" id="GO:0003723">
    <property type="term" value="F:RNA binding"/>
    <property type="evidence" value="ECO:0007669"/>
    <property type="project" value="UniProtKB-UniRule"/>
</dbReference>
<evidence type="ECO:0000256" key="10">
    <source>
        <dbReference type="ARBA" id="ARBA00022801"/>
    </source>
</evidence>
<keyword evidence="11" id="KW-0464">Manganese</keyword>
<evidence type="ECO:0000259" key="14">
    <source>
        <dbReference type="PROSITE" id="PS51975"/>
    </source>
</evidence>
<dbReference type="PANTHER" id="PTHR10954">
    <property type="entry name" value="RIBONUCLEASE H2 SUBUNIT A"/>
    <property type="match status" value="1"/>
</dbReference>
<name>A0A1U7NNL8_9FIRM</name>
<feature type="binding site" evidence="12">
    <location>
        <position position="10"/>
    </location>
    <ligand>
        <name>a divalent metal cation</name>
        <dbReference type="ChEBI" id="CHEBI:60240"/>
    </ligand>
</feature>
<feature type="binding site" evidence="12">
    <location>
        <position position="99"/>
    </location>
    <ligand>
        <name>a divalent metal cation</name>
        <dbReference type="ChEBI" id="CHEBI:60240"/>
    </ligand>
</feature>
<proteinExistence type="inferred from homology"/>
<comment type="subcellular location">
    <subcellularLocation>
        <location evidence="4">Cytoplasm</location>
    </subcellularLocation>
</comment>
<evidence type="ECO:0000256" key="8">
    <source>
        <dbReference type="ARBA" id="ARBA00022723"/>
    </source>
</evidence>
<dbReference type="Pfam" id="PF01351">
    <property type="entry name" value="RNase_HII"/>
    <property type="match status" value="1"/>
</dbReference>
<keyword evidence="10 12" id="KW-0378">Hydrolase</keyword>
<dbReference type="GO" id="GO:0043137">
    <property type="term" value="P:DNA replication, removal of RNA primer"/>
    <property type="evidence" value="ECO:0007669"/>
    <property type="project" value="TreeGrafter"/>
</dbReference>
<dbReference type="EC" id="3.1.26.4" evidence="13"/>
<organism evidence="15 16">
    <name type="scientific">Dubosiella newyorkensis</name>
    <dbReference type="NCBI Taxonomy" id="1862672"/>
    <lineage>
        <taxon>Bacteria</taxon>
        <taxon>Bacillati</taxon>
        <taxon>Bacillota</taxon>
        <taxon>Erysipelotrichia</taxon>
        <taxon>Erysipelotrichales</taxon>
        <taxon>Erysipelotrichaceae</taxon>
        <taxon>Dubosiella</taxon>
    </lineage>
</organism>
<dbReference type="STRING" id="1862672.BO225_04360"/>
<evidence type="ECO:0000256" key="13">
    <source>
        <dbReference type="RuleBase" id="RU003515"/>
    </source>
</evidence>
<dbReference type="Gene3D" id="3.30.420.10">
    <property type="entry name" value="Ribonuclease H-like superfamily/Ribonuclease H"/>
    <property type="match status" value="1"/>
</dbReference>
<comment type="catalytic activity">
    <reaction evidence="1 12 13">
        <text>Endonucleolytic cleavage to 5'-phosphomonoester.</text>
        <dbReference type="EC" id="3.1.26.4"/>
    </reaction>
</comment>
<evidence type="ECO:0000256" key="4">
    <source>
        <dbReference type="ARBA" id="ARBA00004496"/>
    </source>
</evidence>
<evidence type="ECO:0000313" key="16">
    <source>
        <dbReference type="Proteomes" id="UP000186705"/>
    </source>
</evidence>
<keyword evidence="6" id="KW-0963">Cytoplasm</keyword>
<dbReference type="InterPro" id="IPR001352">
    <property type="entry name" value="RNase_HII/HIII"/>
</dbReference>
<keyword evidence="8 12" id="KW-0479">Metal-binding</keyword>
<dbReference type="AlphaFoldDB" id="A0A1U7NNL8"/>
<feature type="domain" description="RNase H type-2" evidence="14">
    <location>
        <begin position="3"/>
        <end position="190"/>
    </location>
</feature>
<dbReference type="PANTHER" id="PTHR10954:SF18">
    <property type="entry name" value="RIBONUCLEASE HII"/>
    <property type="match status" value="1"/>
</dbReference>
<keyword evidence="7 12" id="KW-0540">Nuclease</keyword>
<dbReference type="GO" id="GO:0032299">
    <property type="term" value="C:ribonuclease H2 complex"/>
    <property type="evidence" value="ECO:0007669"/>
    <property type="project" value="TreeGrafter"/>
</dbReference>
<comment type="cofactor">
    <cofactor evidence="2">
        <name>Mg(2+)</name>
        <dbReference type="ChEBI" id="CHEBI:18420"/>
    </cofactor>
</comment>
<comment type="cofactor">
    <cofactor evidence="12">
        <name>Mn(2+)</name>
        <dbReference type="ChEBI" id="CHEBI:29035"/>
    </cofactor>
    <cofactor evidence="12">
        <name>Mg(2+)</name>
        <dbReference type="ChEBI" id="CHEBI:18420"/>
    </cofactor>
    <text evidence="12">Manganese or magnesium. Binds 1 divalent metal ion per monomer in the absence of substrate. May bind a second metal ion after substrate binding.</text>
</comment>
<feature type="binding site" evidence="12">
    <location>
        <position position="9"/>
    </location>
    <ligand>
        <name>a divalent metal cation</name>
        <dbReference type="ChEBI" id="CHEBI:60240"/>
    </ligand>
</feature>
<accession>A0A1U7NNL8</accession>
<dbReference type="GO" id="GO:0005737">
    <property type="term" value="C:cytoplasm"/>
    <property type="evidence" value="ECO:0007669"/>
    <property type="project" value="UniProtKB-SubCell"/>
</dbReference>
<dbReference type="EMBL" id="MPKA01000057">
    <property type="protein sequence ID" value="OLU46933.1"/>
    <property type="molecule type" value="Genomic_DNA"/>
</dbReference>
<comment type="caution">
    <text evidence="15">The sequence shown here is derived from an EMBL/GenBank/DDBJ whole genome shotgun (WGS) entry which is preliminary data.</text>
</comment>
<dbReference type="InterPro" id="IPR022898">
    <property type="entry name" value="RNase_HII"/>
</dbReference>
<evidence type="ECO:0000256" key="11">
    <source>
        <dbReference type="ARBA" id="ARBA00023211"/>
    </source>
</evidence>
<dbReference type="GO" id="GO:0006298">
    <property type="term" value="P:mismatch repair"/>
    <property type="evidence" value="ECO:0007669"/>
    <property type="project" value="TreeGrafter"/>
</dbReference>
<reference evidence="15 16" key="1">
    <citation type="submission" date="2016-11" db="EMBL/GenBank/DDBJ databases">
        <title>Description of two novel members of the family Erysipelotrichaceae: Ileibacterium lipovorans gen. nov., sp. nov. and Dubosiella newyorkensis, gen. nov., sp. nov.</title>
        <authorList>
            <person name="Cox L.M."/>
            <person name="Sohn J."/>
            <person name="Tyrrell K.L."/>
            <person name="Citron D.M."/>
            <person name="Lawson P.A."/>
            <person name="Patel N.B."/>
            <person name="Iizumi T."/>
            <person name="Perez-Perez G.I."/>
            <person name="Goldstein E.J."/>
            <person name="Blaser M.J."/>
        </authorList>
    </citation>
    <scope>NUCLEOTIDE SEQUENCE [LARGE SCALE GENOMIC DNA]</scope>
    <source>
        <strain evidence="15 16">NYU-BL-A4</strain>
    </source>
</reference>
<evidence type="ECO:0000256" key="6">
    <source>
        <dbReference type="ARBA" id="ARBA00022490"/>
    </source>
</evidence>
<comment type="function">
    <text evidence="3 13">Endonuclease that specifically degrades the RNA of RNA-DNA hybrids.</text>
</comment>
<dbReference type="InterPro" id="IPR036397">
    <property type="entry name" value="RNaseH_sf"/>
</dbReference>
<dbReference type="GO" id="GO:0046872">
    <property type="term" value="F:metal ion binding"/>
    <property type="evidence" value="ECO:0007669"/>
    <property type="project" value="UniProtKB-KW"/>
</dbReference>
<evidence type="ECO:0000313" key="15">
    <source>
        <dbReference type="EMBL" id="OLU46933.1"/>
    </source>
</evidence>
<dbReference type="InterPro" id="IPR024567">
    <property type="entry name" value="RNase_HII/HIII_dom"/>
</dbReference>
<evidence type="ECO:0000256" key="7">
    <source>
        <dbReference type="ARBA" id="ARBA00022722"/>
    </source>
</evidence>
<dbReference type="PROSITE" id="PS51975">
    <property type="entry name" value="RNASE_H_2"/>
    <property type="match status" value="1"/>
</dbReference>
<dbReference type="SUPFAM" id="SSF53098">
    <property type="entry name" value="Ribonuclease H-like"/>
    <property type="match status" value="1"/>
</dbReference>
<evidence type="ECO:0000256" key="12">
    <source>
        <dbReference type="PROSITE-ProRule" id="PRU01319"/>
    </source>
</evidence>
<keyword evidence="9 12" id="KW-0255">Endonuclease</keyword>
<evidence type="ECO:0000256" key="2">
    <source>
        <dbReference type="ARBA" id="ARBA00001946"/>
    </source>
</evidence>
<comment type="similarity">
    <text evidence="5 13">Belongs to the RNase HII family.</text>
</comment>
<evidence type="ECO:0000256" key="1">
    <source>
        <dbReference type="ARBA" id="ARBA00000077"/>
    </source>
</evidence>
<dbReference type="CDD" id="cd07182">
    <property type="entry name" value="RNase_HII_bacteria_HII_like"/>
    <property type="match status" value="1"/>
</dbReference>
<evidence type="ECO:0000256" key="5">
    <source>
        <dbReference type="ARBA" id="ARBA00007383"/>
    </source>
</evidence>
<evidence type="ECO:0000256" key="9">
    <source>
        <dbReference type="ARBA" id="ARBA00022759"/>
    </source>
</evidence>
<dbReference type="InterPro" id="IPR012337">
    <property type="entry name" value="RNaseH-like_sf"/>
</dbReference>
<gene>
    <name evidence="15" type="ORF">BO225_04360</name>
</gene>
<keyword evidence="16" id="KW-1185">Reference proteome</keyword>
<evidence type="ECO:0000256" key="3">
    <source>
        <dbReference type="ARBA" id="ARBA00004065"/>
    </source>
</evidence>
<dbReference type="GO" id="GO:0004523">
    <property type="term" value="F:RNA-DNA hybrid ribonuclease activity"/>
    <property type="evidence" value="ECO:0007669"/>
    <property type="project" value="UniProtKB-UniRule"/>
</dbReference>
<dbReference type="Proteomes" id="UP000186705">
    <property type="component" value="Unassembled WGS sequence"/>
</dbReference>